<keyword evidence="2" id="KW-1185">Reference proteome</keyword>
<dbReference type="EMBL" id="BJZV01000013">
    <property type="protein sequence ID" value="GEP10644.1"/>
    <property type="molecule type" value="Genomic_DNA"/>
</dbReference>
<accession>A0A512JL32</accession>
<dbReference type="Proteomes" id="UP000321750">
    <property type="component" value="Unassembled WGS sequence"/>
</dbReference>
<evidence type="ECO:0000313" key="2">
    <source>
        <dbReference type="Proteomes" id="UP000321750"/>
    </source>
</evidence>
<dbReference type="SUPFAM" id="SSF46785">
    <property type="entry name" value="Winged helix' DNA-binding domain"/>
    <property type="match status" value="1"/>
</dbReference>
<dbReference type="AlphaFoldDB" id="A0A512JL32"/>
<gene>
    <name evidence="1" type="ORF">MGN01_24890</name>
</gene>
<proteinExistence type="predicted"/>
<reference evidence="1 2" key="1">
    <citation type="submission" date="2019-07" db="EMBL/GenBank/DDBJ databases">
        <title>Whole genome shotgun sequence of Methylobacterium gnaphalii NBRC 107716.</title>
        <authorList>
            <person name="Hosoyama A."/>
            <person name="Uohara A."/>
            <person name="Ohji S."/>
            <person name="Ichikawa N."/>
        </authorList>
    </citation>
    <scope>NUCLEOTIDE SEQUENCE [LARGE SCALE GENOMIC DNA]</scope>
    <source>
        <strain evidence="1 2">NBRC 107716</strain>
    </source>
</reference>
<evidence type="ECO:0000313" key="1">
    <source>
        <dbReference type="EMBL" id="GEP10644.1"/>
    </source>
</evidence>
<dbReference type="OrthoDB" id="7365132at2"/>
<sequence length="110" mass="11939">MSKPAADAETFLAATDTIADLRFDLSRLEAGLLAGVSLGLASDTRSFARVFGIEHALVLRALEILVELGLLVVTSRNARTQRAHYEVTEEGGLLLGALRTETKRERSRNS</sequence>
<name>A0A512JL32_9HYPH</name>
<protein>
    <submittedName>
        <fullName evidence="1">Uncharacterized protein</fullName>
    </submittedName>
</protein>
<dbReference type="InterPro" id="IPR036390">
    <property type="entry name" value="WH_DNA-bd_sf"/>
</dbReference>
<comment type="caution">
    <text evidence="1">The sequence shown here is derived from an EMBL/GenBank/DDBJ whole genome shotgun (WGS) entry which is preliminary data.</text>
</comment>
<organism evidence="1 2">
    <name type="scientific">Methylobacterium gnaphalii</name>
    <dbReference type="NCBI Taxonomy" id="1010610"/>
    <lineage>
        <taxon>Bacteria</taxon>
        <taxon>Pseudomonadati</taxon>
        <taxon>Pseudomonadota</taxon>
        <taxon>Alphaproteobacteria</taxon>
        <taxon>Hyphomicrobiales</taxon>
        <taxon>Methylobacteriaceae</taxon>
        <taxon>Methylobacterium</taxon>
    </lineage>
</organism>
<dbReference type="RefSeq" id="WP_147046920.1">
    <property type="nucleotide sequence ID" value="NZ_BJZV01000013.1"/>
</dbReference>